<gene>
    <name evidence="1" type="ORF">QLX08_003210</name>
</gene>
<accession>A0AAW1A7G4</accession>
<dbReference type="GO" id="GO:0006392">
    <property type="term" value="P:transcription elongation by mitochondrial RNA polymerase"/>
    <property type="evidence" value="ECO:0007669"/>
    <property type="project" value="InterPro"/>
</dbReference>
<dbReference type="Gene3D" id="1.10.150.280">
    <property type="entry name" value="AF1531-like domain"/>
    <property type="match status" value="1"/>
</dbReference>
<dbReference type="PANTHER" id="PTHR21053">
    <property type="entry name" value="TRANSCRIPTION ELONGATION FACTOR, MITOCHONDRIAL"/>
    <property type="match status" value="1"/>
</dbReference>
<dbReference type="GO" id="GO:0030337">
    <property type="term" value="F:DNA polymerase processivity factor activity"/>
    <property type="evidence" value="ECO:0007669"/>
    <property type="project" value="TreeGrafter"/>
</dbReference>
<dbReference type="InterPro" id="IPR039150">
    <property type="entry name" value="TEFM"/>
</dbReference>
<dbReference type="AlphaFoldDB" id="A0AAW1A7G4"/>
<evidence type="ECO:0000313" key="2">
    <source>
        <dbReference type="Proteomes" id="UP001432146"/>
    </source>
</evidence>
<reference evidence="1 2" key="1">
    <citation type="submission" date="2024-05" db="EMBL/GenBank/DDBJ databases">
        <title>The nuclear and mitochondrial genome assemblies of Tetragonisca angustula (Apidae: Meliponini), a tiny yet remarkable pollinator in the Neotropics.</title>
        <authorList>
            <person name="Ferrari R."/>
            <person name="Ricardo P.C."/>
            <person name="Dias F.C."/>
            <person name="Araujo N.S."/>
            <person name="Soares D.O."/>
            <person name="Zhou Q.-S."/>
            <person name="Zhu C.-D."/>
            <person name="Coutinho L."/>
            <person name="Airas M.C."/>
            <person name="Batista T.M."/>
        </authorList>
    </citation>
    <scope>NUCLEOTIDE SEQUENCE [LARGE SCALE GENOMIC DNA]</scope>
    <source>
        <strain evidence="1">ASF017062</strain>
        <tissue evidence="1">Abdomen</tissue>
    </source>
</reference>
<evidence type="ECO:0000313" key="1">
    <source>
        <dbReference type="EMBL" id="KAK9305977.1"/>
    </source>
</evidence>
<dbReference type="GO" id="GO:0042645">
    <property type="term" value="C:mitochondrial nucleoid"/>
    <property type="evidence" value="ECO:0007669"/>
    <property type="project" value="TreeGrafter"/>
</dbReference>
<dbReference type="Proteomes" id="UP001432146">
    <property type="component" value="Unassembled WGS sequence"/>
</dbReference>
<organism evidence="1 2">
    <name type="scientific">Tetragonisca angustula</name>
    <dbReference type="NCBI Taxonomy" id="166442"/>
    <lineage>
        <taxon>Eukaryota</taxon>
        <taxon>Metazoa</taxon>
        <taxon>Ecdysozoa</taxon>
        <taxon>Arthropoda</taxon>
        <taxon>Hexapoda</taxon>
        <taxon>Insecta</taxon>
        <taxon>Pterygota</taxon>
        <taxon>Neoptera</taxon>
        <taxon>Endopterygota</taxon>
        <taxon>Hymenoptera</taxon>
        <taxon>Apocrita</taxon>
        <taxon>Aculeata</taxon>
        <taxon>Apoidea</taxon>
        <taxon>Anthophila</taxon>
        <taxon>Apidae</taxon>
        <taxon>Tetragonisca</taxon>
    </lineage>
</organism>
<proteinExistence type="predicted"/>
<comment type="caution">
    <text evidence="1">The sequence shown here is derived from an EMBL/GenBank/DDBJ whole genome shotgun (WGS) entry which is preliminary data.</text>
</comment>
<protein>
    <recommendedName>
        <fullName evidence="3">Transcription elongation factor, mitochondrial</fullName>
    </recommendedName>
</protein>
<keyword evidence="2" id="KW-1185">Reference proteome</keyword>
<dbReference type="EMBL" id="JAWNGG020000046">
    <property type="protein sequence ID" value="KAK9305977.1"/>
    <property type="molecule type" value="Genomic_DNA"/>
</dbReference>
<name>A0AAW1A7G4_9HYME</name>
<dbReference type="PANTHER" id="PTHR21053:SF2">
    <property type="entry name" value="TRANSCRIPTION ELONGATION FACTOR, MITOCHONDRIAL"/>
    <property type="match status" value="1"/>
</dbReference>
<sequence length="322" mass="37257">MLRTLYLLSYTFKIKKNLWIQPLKICSIMTESNSENNVKFSKFKSSILQLINTSGLKQLSQFIEESHAKTIISIRKKDGLYKSLNDLSLRTEINNDVLDKFYQSISNHEISTDIWSKYITPNKIIFQMPATTLAIHVGPSAINWTVVNCDFKILDWDSRVWRNETSNITTYDTINLIASVTQQLPVCDCYVMEEIKMIKNKSSINLLIQNQISTGIASCLKLITNQGTNNSSKNRLYLLKSFSSARYFHLIIGSEAISTDYIMKKILSDTDVDDKILQRVNVDEKLKRKYNKMFTDEKEQIGWSLLKALTFMCIVDRYNKYV</sequence>
<evidence type="ECO:0008006" key="3">
    <source>
        <dbReference type="Google" id="ProtNLM"/>
    </source>
</evidence>